<dbReference type="Proteomes" id="UP001177003">
    <property type="component" value="Chromosome 4"/>
</dbReference>
<name>A0AA36E4L4_LACSI</name>
<evidence type="ECO:0000256" key="1">
    <source>
        <dbReference type="SAM" id="MobiDB-lite"/>
    </source>
</evidence>
<evidence type="ECO:0000313" key="3">
    <source>
        <dbReference type="Proteomes" id="UP001177003"/>
    </source>
</evidence>
<accession>A0AA36E4L4</accession>
<dbReference type="EMBL" id="OX465080">
    <property type="protein sequence ID" value="CAI9281877.1"/>
    <property type="molecule type" value="Genomic_DNA"/>
</dbReference>
<feature type="compositionally biased region" description="Basic and acidic residues" evidence="1">
    <location>
        <begin position="1"/>
        <end position="20"/>
    </location>
</feature>
<feature type="region of interest" description="Disordered" evidence="1">
    <location>
        <begin position="1"/>
        <end position="31"/>
    </location>
</feature>
<keyword evidence="3" id="KW-1185">Reference proteome</keyword>
<evidence type="ECO:0000313" key="2">
    <source>
        <dbReference type="EMBL" id="CAI9281877.1"/>
    </source>
</evidence>
<reference evidence="2" key="1">
    <citation type="submission" date="2023-04" db="EMBL/GenBank/DDBJ databases">
        <authorList>
            <person name="Vijverberg K."/>
            <person name="Xiong W."/>
            <person name="Schranz E."/>
        </authorList>
    </citation>
    <scope>NUCLEOTIDE SEQUENCE</scope>
</reference>
<dbReference type="AlphaFoldDB" id="A0AA36E4L4"/>
<sequence length="121" mass="14182">MNEPKGNEASDSKGKGKLIYDTDEEEPDEHDLKQRKAFDNPNIYWLDLVTSFELENTLDSQLDMPLTPKAFLFWRLEVIVNTLPSDVNVDKSLMEFYLKHGKSHMECTEDNRYEGYRAKFD</sequence>
<proteinExistence type="predicted"/>
<gene>
    <name evidence="2" type="ORF">LSALG_LOCUS21548</name>
</gene>
<protein>
    <submittedName>
        <fullName evidence="2">Uncharacterized protein</fullName>
    </submittedName>
</protein>
<organism evidence="2 3">
    <name type="scientific">Lactuca saligna</name>
    <name type="common">Willowleaf lettuce</name>
    <dbReference type="NCBI Taxonomy" id="75948"/>
    <lineage>
        <taxon>Eukaryota</taxon>
        <taxon>Viridiplantae</taxon>
        <taxon>Streptophyta</taxon>
        <taxon>Embryophyta</taxon>
        <taxon>Tracheophyta</taxon>
        <taxon>Spermatophyta</taxon>
        <taxon>Magnoliopsida</taxon>
        <taxon>eudicotyledons</taxon>
        <taxon>Gunneridae</taxon>
        <taxon>Pentapetalae</taxon>
        <taxon>asterids</taxon>
        <taxon>campanulids</taxon>
        <taxon>Asterales</taxon>
        <taxon>Asteraceae</taxon>
        <taxon>Cichorioideae</taxon>
        <taxon>Cichorieae</taxon>
        <taxon>Lactucinae</taxon>
        <taxon>Lactuca</taxon>
    </lineage>
</organism>